<dbReference type="SMART" id="SM00271">
    <property type="entry name" value="DnaJ"/>
    <property type="match status" value="1"/>
</dbReference>
<dbReference type="EMBL" id="CABFNQ020000510">
    <property type="protein sequence ID" value="CAH0017610.1"/>
    <property type="molecule type" value="Genomic_DNA"/>
</dbReference>
<evidence type="ECO:0000259" key="4">
    <source>
        <dbReference type="PROSITE" id="PS50076"/>
    </source>
</evidence>
<evidence type="ECO:0000256" key="3">
    <source>
        <dbReference type="SAM" id="MobiDB-lite"/>
    </source>
</evidence>
<dbReference type="InterPro" id="IPR036869">
    <property type="entry name" value="J_dom_sf"/>
</dbReference>
<dbReference type="PANTHER" id="PTHR44145:SF3">
    <property type="entry name" value="DNAJ HOMOLOG SUBFAMILY A MEMBER 3, MITOCHONDRIAL"/>
    <property type="match status" value="1"/>
</dbReference>
<evidence type="ECO:0000313" key="5">
    <source>
        <dbReference type="EMBL" id="CAH0017610.1"/>
    </source>
</evidence>
<dbReference type="CDD" id="cd06257">
    <property type="entry name" value="DnaJ"/>
    <property type="match status" value="1"/>
</dbReference>
<dbReference type="SUPFAM" id="SSF46565">
    <property type="entry name" value="Chaperone J-domain"/>
    <property type="match status" value="1"/>
</dbReference>
<feature type="region of interest" description="Disordered" evidence="3">
    <location>
        <begin position="1"/>
        <end position="26"/>
    </location>
</feature>
<organism evidence="5 6">
    <name type="scientific">Clonostachys rhizophaga</name>
    <dbReference type="NCBI Taxonomy" id="160324"/>
    <lineage>
        <taxon>Eukaryota</taxon>
        <taxon>Fungi</taxon>
        <taxon>Dikarya</taxon>
        <taxon>Ascomycota</taxon>
        <taxon>Pezizomycotina</taxon>
        <taxon>Sordariomycetes</taxon>
        <taxon>Hypocreomycetidae</taxon>
        <taxon>Hypocreales</taxon>
        <taxon>Bionectriaceae</taxon>
        <taxon>Clonostachys</taxon>
    </lineage>
</organism>
<gene>
    <name evidence="5" type="ORF">CRHIZ90672A_00018269</name>
</gene>
<accession>A0A9N9V2Y7</accession>
<dbReference type="Pfam" id="PF00226">
    <property type="entry name" value="DnaJ"/>
    <property type="match status" value="1"/>
</dbReference>
<name>A0A9N9V2Y7_9HYPO</name>
<comment type="caution">
    <text evidence="5">The sequence shown here is derived from an EMBL/GenBank/DDBJ whole genome shotgun (WGS) entry which is preliminary data.</text>
</comment>
<dbReference type="PANTHER" id="PTHR44145">
    <property type="entry name" value="DNAJ HOMOLOG SUBFAMILY A MEMBER 3, MITOCHONDRIAL"/>
    <property type="match status" value="1"/>
</dbReference>
<dbReference type="Proteomes" id="UP000696573">
    <property type="component" value="Unassembled WGS sequence"/>
</dbReference>
<evidence type="ECO:0000256" key="1">
    <source>
        <dbReference type="ARBA" id="ARBA00023186"/>
    </source>
</evidence>
<keyword evidence="2" id="KW-0175">Coiled coil</keyword>
<protein>
    <recommendedName>
        <fullName evidence="4">J domain-containing protein</fullName>
    </recommendedName>
</protein>
<feature type="region of interest" description="Disordered" evidence="3">
    <location>
        <begin position="425"/>
        <end position="451"/>
    </location>
</feature>
<keyword evidence="1" id="KW-0143">Chaperone</keyword>
<dbReference type="PROSITE" id="PS50076">
    <property type="entry name" value="DNAJ_2"/>
    <property type="match status" value="1"/>
</dbReference>
<feature type="coiled-coil region" evidence="2">
    <location>
        <begin position="316"/>
        <end position="343"/>
    </location>
</feature>
<evidence type="ECO:0000313" key="6">
    <source>
        <dbReference type="Proteomes" id="UP000696573"/>
    </source>
</evidence>
<feature type="compositionally biased region" description="Basic and acidic residues" evidence="3">
    <location>
        <begin position="439"/>
        <end position="448"/>
    </location>
</feature>
<dbReference type="InterPro" id="IPR001623">
    <property type="entry name" value="DnaJ_domain"/>
</dbReference>
<reference evidence="5" key="1">
    <citation type="submission" date="2021-10" db="EMBL/GenBank/DDBJ databases">
        <authorList>
            <person name="Piombo E."/>
        </authorList>
    </citation>
    <scope>NUCLEOTIDE SEQUENCE</scope>
</reference>
<feature type="domain" description="J" evidence="4">
    <location>
        <begin position="195"/>
        <end position="260"/>
    </location>
</feature>
<evidence type="ECO:0000256" key="2">
    <source>
        <dbReference type="SAM" id="Coils"/>
    </source>
</evidence>
<feature type="region of interest" description="Disordered" evidence="3">
    <location>
        <begin position="38"/>
        <end position="65"/>
    </location>
</feature>
<keyword evidence="6" id="KW-1185">Reference proteome</keyword>
<dbReference type="AlphaFoldDB" id="A0A9N9V2Y7"/>
<dbReference type="OrthoDB" id="442087at2759"/>
<sequence>MGASVLIEPSPPISQSRTDLSLDDEDTEEIIATPVAQELASHSKKIAANAAPTSPPPKKMAALPAPDQSTHENIELLFLRNKDADFKLSYAKAEGRELESITSKYKTGNAIWDYFETVWNDEAYFEKFVEECLEEYSKITGIADKTKLKDMHDTLYDHGESLLERLKYASLALARQKRAQHDFITTLSLVNQNANHYKLLRVDRGASLDDIKRSRRQLVVKVHPDKNNGDEDAARCTQALNEAFETLSDPVKRKAYTETLGPVEDVIMANDEDFASNASGEESEDEVMREVPPRSESIRTLHAEAARGVQAYFQLKENQDKNREKASKYIEKINQQIKEENEKSGNEPNDYQVDLEELRGLNFVREHILSKKSFYPIEKKRELLEMLHTSYLEVAQKRNHQWPDNWFNYIQAPVLKKLPQLEAAESPGALETSEQGDTGEDKAPDDRANPISTKTENQMFQFHTEEQILGHIPEAGISNKRIFVKIDGENPLAIASPWQFRAEDMDRYPVSGRANDLSKRYRTFHEAFSHIVGIVYDYQRKNTWIWGASQQQKSKFDELMANGHTGDIWSQVLDETKAKIMPRTDFRIWVGDKHQADKLCENFYIEREEIPPWGRDQEREANMQSRKNAPQLQYPLPKRKRKAKAPFETIYTESQLAKQDGLQDMASPQQQEREDFSKMLEFAFEHAMEKQTALITSTVTSTVIQALRDLKILEAEEEEER</sequence>
<dbReference type="InterPro" id="IPR051938">
    <property type="entry name" value="Apopto_cytoskel_mod"/>
</dbReference>
<dbReference type="Gene3D" id="1.10.287.110">
    <property type="entry name" value="DnaJ domain"/>
    <property type="match status" value="1"/>
</dbReference>
<dbReference type="PRINTS" id="PR00625">
    <property type="entry name" value="JDOMAIN"/>
</dbReference>
<proteinExistence type="predicted"/>